<keyword evidence="2" id="KW-1185">Reference proteome</keyword>
<proteinExistence type="predicted"/>
<evidence type="ECO:0000313" key="1">
    <source>
        <dbReference type="EMBL" id="GJS97835.1"/>
    </source>
</evidence>
<reference evidence="1" key="2">
    <citation type="submission" date="2022-01" db="EMBL/GenBank/DDBJ databases">
        <authorList>
            <person name="Yamashiro T."/>
            <person name="Shiraishi A."/>
            <person name="Satake H."/>
            <person name="Nakayama K."/>
        </authorList>
    </citation>
    <scope>NUCLEOTIDE SEQUENCE</scope>
</reference>
<protein>
    <submittedName>
        <fullName evidence="1">Uncharacterized protein</fullName>
    </submittedName>
</protein>
<evidence type="ECO:0000313" key="2">
    <source>
        <dbReference type="Proteomes" id="UP001151760"/>
    </source>
</evidence>
<dbReference type="EMBL" id="BQNB010011994">
    <property type="protein sequence ID" value="GJS97835.1"/>
    <property type="molecule type" value="Genomic_DNA"/>
</dbReference>
<name>A0ABQ5A668_9ASTR</name>
<organism evidence="1 2">
    <name type="scientific">Tanacetum coccineum</name>
    <dbReference type="NCBI Taxonomy" id="301880"/>
    <lineage>
        <taxon>Eukaryota</taxon>
        <taxon>Viridiplantae</taxon>
        <taxon>Streptophyta</taxon>
        <taxon>Embryophyta</taxon>
        <taxon>Tracheophyta</taxon>
        <taxon>Spermatophyta</taxon>
        <taxon>Magnoliopsida</taxon>
        <taxon>eudicotyledons</taxon>
        <taxon>Gunneridae</taxon>
        <taxon>Pentapetalae</taxon>
        <taxon>asterids</taxon>
        <taxon>campanulids</taxon>
        <taxon>Asterales</taxon>
        <taxon>Asteraceae</taxon>
        <taxon>Asteroideae</taxon>
        <taxon>Anthemideae</taxon>
        <taxon>Anthemidinae</taxon>
        <taxon>Tanacetum</taxon>
    </lineage>
</organism>
<dbReference type="Proteomes" id="UP001151760">
    <property type="component" value="Unassembled WGS sequence"/>
</dbReference>
<reference evidence="1" key="1">
    <citation type="journal article" date="2022" name="Int. J. Mol. Sci.">
        <title>Draft Genome of Tanacetum Coccineum: Genomic Comparison of Closely Related Tanacetum-Family Plants.</title>
        <authorList>
            <person name="Yamashiro T."/>
            <person name="Shiraishi A."/>
            <person name="Nakayama K."/>
            <person name="Satake H."/>
        </authorList>
    </citation>
    <scope>NUCLEOTIDE SEQUENCE</scope>
</reference>
<accession>A0ABQ5A668</accession>
<gene>
    <name evidence="1" type="ORF">Tco_0804803</name>
</gene>
<comment type="caution">
    <text evidence="1">The sequence shown here is derived from an EMBL/GenBank/DDBJ whole genome shotgun (WGS) entry which is preliminary data.</text>
</comment>
<sequence>MGFEKIWFGIEDCSSHDFHEEGFDGLQKQHLMRKKWFEKEMRNWIEEVSNLAHVVLFLASIPRARCLLAHNKERADAWLDHVRDNDQKLAQEILT</sequence>